<evidence type="ECO:0000256" key="7">
    <source>
        <dbReference type="PIRNR" id="PIRNR000194"/>
    </source>
</evidence>
<protein>
    <recommendedName>
        <fullName evidence="3 7">Dihydrofolate reductase</fullName>
        <ecNumber evidence="3 7">1.5.1.3</ecNumber>
    </recommendedName>
</protein>
<evidence type="ECO:0000256" key="3">
    <source>
        <dbReference type="ARBA" id="ARBA00012856"/>
    </source>
</evidence>
<keyword evidence="4 7" id="KW-0554">One-carbon metabolism</keyword>
<dbReference type="InterPro" id="IPR024072">
    <property type="entry name" value="DHFR-like_dom_sf"/>
</dbReference>
<dbReference type="SUPFAM" id="SSF53597">
    <property type="entry name" value="Dihydrofolate reductase-like"/>
    <property type="match status" value="1"/>
</dbReference>
<accession>A0A0G1CWE5</accession>
<keyword evidence="5 7" id="KW-0521">NADP</keyword>
<dbReference type="GO" id="GO:0006730">
    <property type="term" value="P:one-carbon metabolic process"/>
    <property type="evidence" value="ECO:0007669"/>
    <property type="project" value="UniProtKB-KW"/>
</dbReference>
<dbReference type="PIRSF" id="PIRSF000194">
    <property type="entry name" value="DHFR"/>
    <property type="match status" value="1"/>
</dbReference>
<reference evidence="9 10" key="1">
    <citation type="journal article" date="2015" name="Nature">
        <title>rRNA introns, odd ribosomes, and small enigmatic genomes across a large radiation of phyla.</title>
        <authorList>
            <person name="Brown C.T."/>
            <person name="Hug L.A."/>
            <person name="Thomas B.C."/>
            <person name="Sharon I."/>
            <person name="Castelle C.J."/>
            <person name="Singh A."/>
            <person name="Wilkins M.J."/>
            <person name="Williams K.H."/>
            <person name="Banfield J.F."/>
        </authorList>
    </citation>
    <scope>NUCLEOTIDE SEQUENCE [LARGE SCALE GENOMIC DNA]</scope>
</reference>
<dbReference type="GO" id="GO:0046654">
    <property type="term" value="P:tetrahydrofolate biosynthetic process"/>
    <property type="evidence" value="ECO:0007669"/>
    <property type="project" value="UniProtKB-UniPathway"/>
</dbReference>
<gene>
    <name evidence="9" type="ORF">UV66_C0009G0004</name>
</gene>
<dbReference type="AlphaFoldDB" id="A0A0G1CWE5"/>
<comment type="function">
    <text evidence="7">Key enzyme in folate metabolism. Catalyzes an essential reaction for de novo glycine and purine synthesis, and for DNA precursor synthesis.</text>
</comment>
<dbReference type="PROSITE" id="PS51330">
    <property type="entry name" value="DHFR_2"/>
    <property type="match status" value="1"/>
</dbReference>
<dbReference type="GO" id="GO:0004146">
    <property type="term" value="F:dihydrofolate reductase activity"/>
    <property type="evidence" value="ECO:0007669"/>
    <property type="project" value="UniProtKB-EC"/>
</dbReference>
<comment type="catalytic activity">
    <reaction evidence="7">
        <text>(6S)-5,6,7,8-tetrahydrofolate + NADP(+) = 7,8-dihydrofolate + NADPH + H(+)</text>
        <dbReference type="Rhea" id="RHEA:15009"/>
        <dbReference type="ChEBI" id="CHEBI:15378"/>
        <dbReference type="ChEBI" id="CHEBI:57451"/>
        <dbReference type="ChEBI" id="CHEBI:57453"/>
        <dbReference type="ChEBI" id="CHEBI:57783"/>
        <dbReference type="ChEBI" id="CHEBI:58349"/>
        <dbReference type="EC" id="1.5.1.3"/>
    </reaction>
</comment>
<dbReference type="EMBL" id="LCFI01000009">
    <property type="protein sequence ID" value="KKS90075.1"/>
    <property type="molecule type" value="Genomic_DNA"/>
</dbReference>
<evidence type="ECO:0000256" key="2">
    <source>
        <dbReference type="ARBA" id="ARBA00009539"/>
    </source>
</evidence>
<dbReference type="PANTHER" id="PTHR48069:SF3">
    <property type="entry name" value="DIHYDROFOLATE REDUCTASE"/>
    <property type="match status" value="1"/>
</dbReference>
<dbReference type="EC" id="1.5.1.3" evidence="3 7"/>
<dbReference type="GO" id="GO:0005829">
    <property type="term" value="C:cytosol"/>
    <property type="evidence" value="ECO:0007669"/>
    <property type="project" value="TreeGrafter"/>
</dbReference>
<dbReference type="InterPro" id="IPR012259">
    <property type="entry name" value="DHFR"/>
</dbReference>
<dbReference type="InterPro" id="IPR001796">
    <property type="entry name" value="DHFR_dom"/>
</dbReference>
<evidence type="ECO:0000256" key="5">
    <source>
        <dbReference type="ARBA" id="ARBA00022857"/>
    </source>
</evidence>
<dbReference type="PANTHER" id="PTHR48069">
    <property type="entry name" value="DIHYDROFOLATE REDUCTASE"/>
    <property type="match status" value="1"/>
</dbReference>
<dbReference type="GO" id="GO:0046452">
    <property type="term" value="P:dihydrofolate metabolic process"/>
    <property type="evidence" value="ECO:0007669"/>
    <property type="project" value="TreeGrafter"/>
</dbReference>
<evidence type="ECO:0000256" key="4">
    <source>
        <dbReference type="ARBA" id="ARBA00022563"/>
    </source>
</evidence>
<organism evidence="9 10">
    <name type="scientific">Candidatus Woesebacteria bacterium GW2011_GWA1_43_12</name>
    <dbReference type="NCBI Taxonomy" id="1618557"/>
    <lineage>
        <taxon>Bacteria</taxon>
        <taxon>Candidatus Woeseibacteriota</taxon>
    </lineage>
</organism>
<dbReference type="CDD" id="cd00209">
    <property type="entry name" value="DHFR"/>
    <property type="match status" value="1"/>
</dbReference>
<evidence type="ECO:0000259" key="8">
    <source>
        <dbReference type="PROSITE" id="PS51330"/>
    </source>
</evidence>
<evidence type="ECO:0000313" key="10">
    <source>
        <dbReference type="Proteomes" id="UP000034669"/>
    </source>
</evidence>
<dbReference type="GO" id="GO:0050661">
    <property type="term" value="F:NADP binding"/>
    <property type="evidence" value="ECO:0007669"/>
    <property type="project" value="InterPro"/>
</dbReference>
<dbReference type="UniPathway" id="UPA00077">
    <property type="reaction ID" value="UER00158"/>
</dbReference>
<comment type="caution">
    <text evidence="9">The sequence shown here is derived from an EMBL/GenBank/DDBJ whole genome shotgun (WGS) entry which is preliminary data.</text>
</comment>
<evidence type="ECO:0000313" key="9">
    <source>
        <dbReference type="EMBL" id="KKS90075.1"/>
    </source>
</evidence>
<comment type="similarity">
    <text evidence="2 7">Belongs to the dihydrofolate reductase family.</text>
</comment>
<dbReference type="PATRIC" id="fig|1618557.3.peg.747"/>
<evidence type="ECO:0000256" key="1">
    <source>
        <dbReference type="ARBA" id="ARBA00004903"/>
    </source>
</evidence>
<feature type="domain" description="DHFR" evidence="8">
    <location>
        <begin position="3"/>
        <end position="170"/>
    </location>
</feature>
<dbReference type="Gene3D" id="3.40.430.10">
    <property type="entry name" value="Dihydrofolate Reductase, subunit A"/>
    <property type="match status" value="1"/>
</dbReference>
<evidence type="ECO:0000256" key="6">
    <source>
        <dbReference type="ARBA" id="ARBA00023002"/>
    </source>
</evidence>
<dbReference type="GO" id="GO:0046655">
    <property type="term" value="P:folic acid metabolic process"/>
    <property type="evidence" value="ECO:0007669"/>
    <property type="project" value="TreeGrafter"/>
</dbReference>
<dbReference type="Proteomes" id="UP000034669">
    <property type="component" value="Unassembled WGS sequence"/>
</dbReference>
<proteinExistence type="inferred from homology"/>
<comment type="pathway">
    <text evidence="1 7">Cofactor biosynthesis; tetrahydrofolate biosynthesis; 5,6,7,8-tetrahydrofolate from 7,8-dihydrofolate: step 1/1.</text>
</comment>
<name>A0A0G1CWE5_9BACT</name>
<dbReference type="Pfam" id="PF00186">
    <property type="entry name" value="DHFR_1"/>
    <property type="match status" value="1"/>
</dbReference>
<keyword evidence="6 7" id="KW-0560">Oxidoreductase</keyword>
<dbReference type="PRINTS" id="PR00070">
    <property type="entry name" value="DHFR"/>
</dbReference>
<sequence>MVKISMIAAIGKNRELGEGNKLIWHISSDLKRFKQLTMGHPVIMGRKTFESINRLLPNRINIIVTRDPDFTVEGAIVVNSVEEAIEKARNTEDIRLRQSFGGQGEIFIIGGAQIYALGIKFADKLYLTKIDAEAPSADASFPDYSEFKKVVRREEGEENGLKYEFVELAREA</sequence>